<feature type="binding site" evidence="5">
    <location>
        <position position="163"/>
    </location>
    <ligand>
        <name>Fe cation</name>
        <dbReference type="ChEBI" id="CHEBI:24875"/>
        <note>catalytic</note>
    </ligand>
</feature>
<dbReference type="AlphaFoldDB" id="A0A9P1H924"/>
<evidence type="ECO:0000256" key="2">
    <source>
        <dbReference type="ARBA" id="ARBA00022723"/>
    </source>
</evidence>
<sequence length="415" mass="47131">MDPDTLDTIGRYDFEGQVLSPTMTAHPKFDPKTGEMICYGYEVSWLLNPFVWSHLLTVHQAGGDGNDGSRDIVVYTIDASGLKTEECWYKAPFCGIIHDCGVSDNWVVLPMTPLKCDPERLKKGENHWAWDPNEDQWYGLVPRRKGKPEDIRWFRSKNAFQGHTVSCYETPDGEVVFDLTIADGNVFFWWPSVDTPAGTVAKRNKLHNSTTRWIFDPQAPNNSWVDPVEERTEFSGEFSRIDDRFTTYKYNHYWQAIIDGSKPYDFKNADRQPAASSTRWGILPGTTQRPRRFGRVHEPAFIPRAGSKEEGDGYLVALLNHLDVLRNDVCIFDARNIAQGPVAVIHLPFKLRLGLHGNFVEQSEIETWREKRSRELGPVEPAKESLNATDETDESLNISVNGEGGKGANFLLFCV</sequence>
<dbReference type="GO" id="GO:0016121">
    <property type="term" value="P:carotene catabolic process"/>
    <property type="evidence" value="ECO:0007669"/>
    <property type="project" value="TreeGrafter"/>
</dbReference>
<dbReference type="PANTHER" id="PTHR10543:SF89">
    <property type="entry name" value="CAROTENOID 9,10(9',10')-CLEAVAGE DIOXYGENASE 1"/>
    <property type="match status" value="1"/>
</dbReference>
<accession>A0A9P1H924</accession>
<comment type="cofactor">
    <cofactor evidence="5">
        <name>Fe(2+)</name>
        <dbReference type="ChEBI" id="CHEBI:29033"/>
    </cofactor>
    <text evidence="5">Binds 1 Fe(2+) ion per subunit.</text>
</comment>
<dbReference type="InterPro" id="IPR004294">
    <property type="entry name" value="Carotenoid_Oase"/>
</dbReference>
<keyword evidence="3" id="KW-0560">Oxidoreductase</keyword>
<feature type="binding site" evidence="5">
    <location>
        <position position="26"/>
    </location>
    <ligand>
        <name>Fe cation</name>
        <dbReference type="ChEBI" id="CHEBI:24875"/>
        <note>catalytic</note>
    </ligand>
</feature>
<evidence type="ECO:0000313" key="8">
    <source>
        <dbReference type="Proteomes" id="UP000838763"/>
    </source>
</evidence>
<evidence type="ECO:0000256" key="3">
    <source>
        <dbReference type="ARBA" id="ARBA00023002"/>
    </source>
</evidence>
<feature type="region of interest" description="Disordered" evidence="6">
    <location>
        <begin position="372"/>
        <end position="391"/>
    </location>
</feature>
<dbReference type="PANTHER" id="PTHR10543">
    <property type="entry name" value="BETA-CAROTENE DIOXYGENASE"/>
    <property type="match status" value="1"/>
</dbReference>
<dbReference type="SMR" id="A0A9P1H924"/>
<proteinExistence type="inferred from homology"/>
<evidence type="ECO:0008006" key="9">
    <source>
        <dbReference type="Google" id="ProtNLM"/>
    </source>
</evidence>
<evidence type="ECO:0000256" key="6">
    <source>
        <dbReference type="SAM" id="MobiDB-lite"/>
    </source>
</evidence>
<dbReference type="GO" id="GO:0010436">
    <property type="term" value="F:carotenoid dioxygenase activity"/>
    <property type="evidence" value="ECO:0007669"/>
    <property type="project" value="TreeGrafter"/>
</dbReference>
<feature type="compositionally biased region" description="Basic and acidic residues" evidence="6">
    <location>
        <begin position="372"/>
        <end position="383"/>
    </location>
</feature>
<feature type="binding site" evidence="5">
    <location>
        <position position="98"/>
    </location>
    <ligand>
        <name>Fe cation</name>
        <dbReference type="ChEBI" id="CHEBI:24875"/>
        <note>catalytic</note>
    </ligand>
</feature>
<dbReference type="OrthoDB" id="1069523at2759"/>
<name>A0A9P1H924_9PEZI</name>
<evidence type="ECO:0000256" key="4">
    <source>
        <dbReference type="ARBA" id="ARBA00023004"/>
    </source>
</evidence>
<dbReference type="Proteomes" id="UP000838763">
    <property type="component" value="Unassembled WGS sequence"/>
</dbReference>
<protein>
    <recommendedName>
        <fullName evidence="9">Lignostilbene dioxygenase</fullName>
    </recommendedName>
</protein>
<evidence type="ECO:0000313" key="7">
    <source>
        <dbReference type="EMBL" id="CAI4217748.1"/>
    </source>
</evidence>
<comment type="caution">
    <text evidence="7">The sequence shown here is derived from an EMBL/GenBank/DDBJ whole genome shotgun (WGS) entry which is preliminary data.</text>
</comment>
<dbReference type="GO" id="GO:0046872">
    <property type="term" value="F:metal ion binding"/>
    <property type="evidence" value="ECO:0007669"/>
    <property type="project" value="UniProtKB-KW"/>
</dbReference>
<gene>
    <name evidence="7" type="ORF">PPNO1_LOCUS7351</name>
</gene>
<keyword evidence="2 5" id="KW-0479">Metal-binding</keyword>
<evidence type="ECO:0000256" key="5">
    <source>
        <dbReference type="PIRSR" id="PIRSR604294-1"/>
    </source>
</evidence>
<keyword evidence="8" id="KW-1185">Reference proteome</keyword>
<dbReference type="Pfam" id="PF03055">
    <property type="entry name" value="RPE65"/>
    <property type="match status" value="1"/>
</dbReference>
<comment type="similarity">
    <text evidence="1">Belongs to the carotenoid oxygenase family.</text>
</comment>
<dbReference type="EMBL" id="CALLCH030000016">
    <property type="protein sequence ID" value="CAI4217748.1"/>
    <property type="molecule type" value="Genomic_DNA"/>
</dbReference>
<evidence type="ECO:0000256" key="1">
    <source>
        <dbReference type="ARBA" id="ARBA00006787"/>
    </source>
</evidence>
<reference evidence="7" key="1">
    <citation type="submission" date="2022-11" db="EMBL/GenBank/DDBJ databases">
        <authorList>
            <person name="Scott C."/>
            <person name="Bruce N."/>
        </authorList>
    </citation>
    <scope>NUCLEOTIDE SEQUENCE</scope>
</reference>
<organism evidence="7 8">
    <name type="scientific">Parascedosporium putredinis</name>
    <dbReference type="NCBI Taxonomy" id="1442378"/>
    <lineage>
        <taxon>Eukaryota</taxon>
        <taxon>Fungi</taxon>
        <taxon>Dikarya</taxon>
        <taxon>Ascomycota</taxon>
        <taxon>Pezizomycotina</taxon>
        <taxon>Sordariomycetes</taxon>
        <taxon>Hypocreomycetidae</taxon>
        <taxon>Microascales</taxon>
        <taxon>Microascaceae</taxon>
        <taxon>Parascedosporium</taxon>
    </lineage>
</organism>
<keyword evidence="4 5" id="KW-0408">Iron</keyword>
<feature type="binding site" evidence="5">
    <location>
        <position position="356"/>
    </location>
    <ligand>
        <name>Fe cation</name>
        <dbReference type="ChEBI" id="CHEBI:24875"/>
        <note>catalytic</note>
    </ligand>
</feature>